<keyword evidence="1" id="KW-0560">Oxidoreductase</keyword>
<feature type="domain" description="Pyridoxamine 5'-phosphate oxidase N-terminal" evidence="2">
    <location>
        <begin position="2"/>
        <end position="119"/>
    </location>
</feature>
<dbReference type="InterPro" id="IPR011576">
    <property type="entry name" value="Pyridox_Oxase_N"/>
</dbReference>
<dbReference type="PANTHER" id="PTHR35176:SF6">
    <property type="entry name" value="HEME OXYGENASE HI_0854-RELATED"/>
    <property type="match status" value="1"/>
</dbReference>
<name>A0A1M5G879_9BACT</name>
<dbReference type="OrthoDB" id="7061375at2"/>
<proteinExistence type="predicted"/>
<reference evidence="4" key="1">
    <citation type="submission" date="2016-11" db="EMBL/GenBank/DDBJ databases">
        <authorList>
            <person name="Varghese N."/>
            <person name="Submissions S."/>
        </authorList>
    </citation>
    <scope>NUCLEOTIDE SEQUENCE [LARGE SCALE GENOMIC DNA]</scope>
    <source>
        <strain evidence="4">DSM 9756</strain>
    </source>
</reference>
<accession>A0A1M5G879</accession>
<keyword evidence="4" id="KW-1185">Reference proteome</keyword>
<dbReference type="EMBL" id="FQVB01000035">
    <property type="protein sequence ID" value="SHF99926.1"/>
    <property type="molecule type" value="Genomic_DNA"/>
</dbReference>
<evidence type="ECO:0000313" key="3">
    <source>
        <dbReference type="EMBL" id="SHF99926.1"/>
    </source>
</evidence>
<dbReference type="Proteomes" id="UP000184076">
    <property type="component" value="Unassembled WGS sequence"/>
</dbReference>
<sequence>MVERMKAILRSQNLCVLATCHDNKPHCSLMAYVTDSEARTVYVATRQDTTKYLNLLENREVSLLVDTRAEDGTQDPASIRALTVYGAYQPMSDPEREQLIRERLAERHPHLASLVRHPKSVIVPIRIVAFLLLEGVEAAHYEVLD</sequence>
<organism evidence="3 4">
    <name type="scientific">Desulfacinum infernum DSM 9756</name>
    <dbReference type="NCBI Taxonomy" id="1121391"/>
    <lineage>
        <taxon>Bacteria</taxon>
        <taxon>Pseudomonadati</taxon>
        <taxon>Thermodesulfobacteriota</taxon>
        <taxon>Syntrophobacteria</taxon>
        <taxon>Syntrophobacterales</taxon>
        <taxon>Syntrophobacteraceae</taxon>
        <taxon>Desulfacinum</taxon>
    </lineage>
</organism>
<evidence type="ECO:0000259" key="2">
    <source>
        <dbReference type="Pfam" id="PF01243"/>
    </source>
</evidence>
<protein>
    <submittedName>
        <fullName evidence="3">Pyridoxamine 5'-phosphate oxidase</fullName>
    </submittedName>
</protein>
<dbReference type="Pfam" id="PF01243">
    <property type="entry name" value="PNPOx_N"/>
    <property type="match status" value="1"/>
</dbReference>
<dbReference type="Gene3D" id="2.30.110.10">
    <property type="entry name" value="Electron Transport, Fmn-binding Protein, Chain A"/>
    <property type="match status" value="1"/>
</dbReference>
<gene>
    <name evidence="3" type="ORF">SAMN02745206_03080</name>
</gene>
<dbReference type="STRING" id="1121391.SAMN02745206_03080"/>
<dbReference type="GO" id="GO:0070967">
    <property type="term" value="F:coenzyme F420 binding"/>
    <property type="evidence" value="ECO:0007669"/>
    <property type="project" value="TreeGrafter"/>
</dbReference>
<dbReference type="InterPro" id="IPR012349">
    <property type="entry name" value="Split_barrel_FMN-bd"/>
</dbReference>
<dbReference type="AlphaFoldDB" id="A0A1M5G879"/>
<evidence type="ECO:0000256" key="1">
    <source>
        <dbReference type="ARBA" id="ARBA00023002"/>
    </source>
</evidence>
<dbReference type="SUPFAM" id="SSF50475">
    <property type="entry name" value="FMN-binding split barrel"/>
    <property type="match status" value="1"/>
</dbReference>
<dbReference type="GO" id="GO:0016627">
    <property type="term" value="F:oxidoreductase activity, acting on the CH-CH group of donors"/>
    <property type="evidence" value="ECO:0007669"/>
    <property type="project" value="TreeGrafter"/>
</dbReference>
<dbReference type="InterPro" id="IPR052019">
    <property type="entry name" value="F420H2_bilvrd_red/Heme_oxyg"/>
</dbReference>
<dbReference type="GO" id="GO:0005829">
    <property type="term" value="C:cytosol"/>
    <property type="evidence" value="ECO:0007669"/>
    <property type="project" value="TreeGrafter"/>
</dbReference>
<dbReference type="RefSeq" id="WP_073041013.1">
    <property type="nucleotide sequence ID" value="NZ_FQVB01000035.1"/>
</dbReference>
<dbReference type="PANTHER" id="PTHR35176">
    <property type="entry name" value="HEME OXYGENASE HI_0854-RELATED"/>
    <property type="match status" value="1"/>
</dbReference>
<evidence type="ECO:0000313" key="4">
    <source>
        <dbReference type="Proteomes" id="UP000184076"/>
    </source>
</evidence>